<feature type="region of interest" description="Disordered" evidence="1">
    <location>
        <begin position="478"/>
        <end position="517"/>
    </location>
</feature>
<feature type="compositionally biased region" description="Acidic residues" evidence="1">
    <location>
        <begin position="488"/>
        <end position="503"/>
    </location>
</feature>
<sequence>MAGKKRSTPPSPSARNQEEDLEDEDDVPLDRILQRRRLAAKTSPKQTNGARTAVTATRAKVSPLIEVAERCIIEFLPVVPNRLRVEVVCRRWRRLIREELPVTELDFSHVTVRPLLRRDVSAMLGRASQQLTRLVLPDITLVDAHIELIVQQQNLRVFRAHRMQKKHIFNILKNCPNLKTLELLDCRALTFSGWPCDAVALRKVFLNGCNFVTNQAASSLITVCGDTLEKIIFTEATSLDSQIFRDLARHAQRLEELTIKYADSSYYGYLYTFAAADAWCPCSFDSDCTSVRLCDFQALTEALWSSLRWLDLASCRGISSFPVCSRKLCRHRSGLHLTQSGQQDATSLPQLQVLILDKTKINDDGLRGISQVAPSLRYLSLQDCRAISDDGVAALATSDVSDGCTSLELVDLKGTPVTDASLRALEARCPRLHLVRVDSCRSVSRKMRSKHNERARRILAGGNLSKCERIFAERKKIEMIDPNKSSSESDESENDQEEDDDYAIEARRSGASYRRRR</sequence>
<dbReference type="InterPro" id="IPR032675">
    <property type="entry name" value="LRR_dom_sf"/>
</dbReference>
<organism evidence="2">
    <name type="scientific">Phytophthora nicotianae</name>
    <name type="common">Potato buckeye rot agent</name>
    <name type="synonym">Phytophthora parasitica</name>
    <dbReference type="NCBI Taxonomy" id="4792"/>
    <lineage>
        <taxon>Eukaryota</taxon>
        <taxon>Sar</taxon>
        <taxon>Stramenopiles</taxon>
        <taxon>Oomycota</taxon>
        <taxon>Peronosporomycetes</taxon>
        <taxon>Peronosporales</taxon>
        <taxon>Peronosporaceae</taxon>
        <taxon>Phytophthora</taxon>
    </lineage>
</organism>
<dbReference type="InterPro" id="IPR006553">
    <property type="entry name" value="Leu-rich_rpt_Cys-con_subtyp"/>
</dbReference>
<feature type="region of interest" description="Disordered" evidence="1">
    <location>
        <begin position="1"/>
        <end position="30"/>
    </location>
</feature>
<evidence type="ECO:0000313" key="2">
    <source>
        <dbReference type="EMBL" id="ETM37588.1"/>
    </source>
</evidence>
<dbReference type="Gene3D" id="3.80.10.10">
    <property type="entry name" value="Ribonuclease Inhibitor"/>
    <property type="match status" value="2"/>
</dbReference>
<dbReference type="GO" id="GO:0031146">
    <property type="term" value="P:SCF-dependent proteasomal ubiquitin-dependent protein catabolic process"/>
    <property type="evidence" value="ECO:0007669"/>
    <property type="project" value="TreeGrafter"/>
</dbReference>
<reference evidence="2" key="1">
    <citation type="submission" date="2013-11" db="EMBL/GenBank/DDBJ databases">
        <title>The Genome Sequence of Phytophthora parasitica IAC_01/95.</title>
        <authorList>
            <consortium name="The Broad Institute Genomics Platform"/>
            <person name="Russ C."/>
            <person name="Tyler B."/>
            <person name="Panabieres F."/>
            <person name="Shan W."/>
            <person name="Tripathy S."/>
            <person name="Grunwald N."/>
            <person name="Machado M."/>
            <person name="Johnson C.S."/>
            <person name="Arredondo F."/>
            <person name="Hong C."/>
            <person name="Coffey M."/>
            <person name="Young S.K."/>
            <person name="Zeng Q."/>
            <person name="Gargeya S."/>
            <person name="Fitzgerald M."/>
            <person name="Abouelleil A."/>
            <person name="Alvarado L."/>
            <person name="Chapman S.B."/>
            <person name="Gainer-Dewar J."/>
            <person name="Goldberg J."/>
            <person name="Griggs A."/>
            <person name="Gujja S."/>
            <person name="Hansen M."/>
            <person name="Howarth C."/>
            <person name="Imamovic A."/>
            <person name="Ireland A."/>
            <person name="Larimer J."/>
            <person name="McCowan C."/>
            <person name="Murphy C."/>
            <person name="Pearson M."/>
            <person name="Poon T.W."/>
            <person name="Priest M."/>
            <person name="Roberts A."/>
            <person name="Saif S."/>
            <person name="Shea T."/>
            <person name="Sykes S."/>
            <person name="Wortman J."/>
            <person name="Nusbaum C."/>
            <person name="Birren B."/>
        </authorList>
    </citation>
    <scope>NUCLEOTIDE SEQUENCE [LARGE SCALE GENOMIC DNA]</scope>
    <source>
        <strain evidence="2">IAC_01/95</strain>
    </source>
</reference>
<name>W2MPK7_PHYNI</name>
<dbReference type="GO" id="GO:0019005">
    <property type="term" value="C:SCF ubiquitin ligase complex"/>
    <property type="evidence" value="ECO:0007669"/>
    <property type="project" value="TreeGrafter"/>
</dbReference>
<dbReference type="SMART" id="SM00367">
    <property type="entry name" value="LRR_CC"/>
    <property type="match status" value="3"/>
</dbReference>
<evidence type="ECO:0000256" key="1">
    <source>
        <dbReference type="SAM" id="MobiDB-lite"/>
    </source>
</evidence>
<protein>
    <recommendedName>
        <fullName evidence="3">F-box domain-containing protein</fullName>
    </recommendedName>
</protein>
<dbReference type="AlphaFoldDB" id="W2MPK7"/>
<dbReference type="Proteomes" id="UP000054532">
    <property type="component" value="Unassembled WGS sequence"/>
</dbReference>
<accession>W2MPK7</accession>
<evidence type="ECO:0008006" key="3">
    <source>
        <dbReference type="Google" id="ProtNLM"/>
    </source>
</evidence>
<dbReference type="SUPFAM" id="SSF52047">
    <property type="entry name" value="RNI-like"/>
    <property type="match status" value="1"/>
</dbReference>
<dbReference type="Pfam" id="PF13516">
    <property type="entry name" value="LRR_6"/>
    <property type="match status" value="1"/>
</dbReference>
<dbReference type="InterPro" id="IPR001611">
    <property type="entry name" value="Leu-rich_rpt"/>
</dbReference>
<dbReference type="VEuPathDB" id="FungiDB:PPTG_16131"/>
<dbReference type="EMBL" id="KI695042">
    <property type="protein sequence ID" value="ETM37588.1"/>
    <property type="molecule type" value="Genomic_DNA"/>
</dbReference>
<gene>
    <name evidence="2" type="ORF">L914_15880</name>
</gene>
<proteinExistence type="predicted"/>
<dbReference type="PANTHER" id="PTHR13318">
    <property type="entry name" value="PARTNER OF PAIRED, ISOFORM B-RELATED"/>
    <property type="match status" value="1"/>
</dbReference>